<dbReference type="Proteomes" id="UP001180536">
    <property type="component" value="Unassembled WGS sequence"/>
</dbReference>
<feature type="zinc finger region" description="dksA C4-type" evidence="4">
    <location>
        <begin position="91"/>
        <end position="115"/>
    </location>
</feature>
<dbReference type="PANTHER" id="PTHR33823">
    <property type="entry name" value="RNA POLYMERASE-BINDING TRANSCRIPTION FACTOR DKSA-RELATED"/>
    <property type="match status" value="1"/>
</dbReference>
<evidence type="ECO:0000256" key="1">
    <source>
        <dbReference type="ARBA" id="ARBA00022723"/>
    </source>
</evidence>
<dbReference type="InterPro" id="IPR000962">
    <property type="entry name" value="Znf_DskA_TraR"/>
</dbReference>
<keyword evidence="7" id="KW-1185">Reference proteome</keyword>
<dbReference type="Gene3D" id="1.20.120.910">
    <property type="entry name" value="DksA, coiled-coil domain"/>
    <property type="match status" value="1"/>
</dbReference>
<protein>
    <submittedName>
        <fullName evidence="6">RNA polymerase-binding transcription factor DksA</fullName>
    </submittedName>
</protein>
<name>A0ABU1Z9R0_9BURK</name>
<dbReference type="PANTHER" id="PTHR33823:SF4">
    <property type="entry name" value="GENERAL STRESS PROTEIN 16O"/>
    <property type="match status" value="1"/>
</dbReference>
<dbReference type="Pfam" id="PF01258">
    <property type="entry name" value="zf-dskA_traR"/>
    <property type="match status" value="1"/>
</dbReference>
<accession>A0ABU1Z9R0</accession>
<evidence type="ECO:0000313" key="6">
    <source>
        <dbReference type="EMBL" id="MDR7297359.1"/>
    </source>
</evidence>
<organism evidence="6 7">
    <name type="scientific">Pelomonas aquatica</name>
    <dbReference type="NCBI Taxonomy" id="431058"/>
    <lineage>
        <taxon>Bacteria</taxon>
        <taxon>Pseudomonadati</taxon>
        <taxon>Pseudomonadota</taxon>
        <taxon>Betaproteobacteria</taxon>
        <taxon>Burkholderiales</taxon>
        <taxon>Sphaerotilaceae</taxon>
        <taxon>Roseateles</taxon>
    </lineage>
</organism>
<evidence type="ECO:0000256" key="4">
    <source>
        <dbReference type="PROSITE-ProRule" id="PRU00510"/>
    </source>
</evidence>
<reference evidence="6 7" key="1">
    <citation type="submission" date="2023-07" db="EMBL/GenBank/DDBJ databases">
        <title>Sorghum-associated microbial communities from plants grown in Nebraska, USA.</title>
        <authorList>
            <person name="Schachtman D."/>
        </authorList>
    </citation>
    <scope>NUCLEOTIDE SEQUENCE [LARGE SCALE GENOMIC DNA]</scope>
    <source>
        <strain evidence="6 7">BE310</strain>
    </source>
</reference>
<feature type="domain" description="Zinc finger DksA/TraR C4-type" evidence="5">
    <location>
        <begin position="88"/>
        <end position="120"/>
    </location>
</feature>
<evidence type="ECO:0000313" key="7">
    <source>
        <dbReference type="Proteomes" id="UP001180536"/>
    </source>
</evidence>
<dbReference type="EMBL" id="JAVDXQ010000003">
    <property type="protein sequence ID" value="MDR7297359.1"/>
    <property type="molecule type" value="Genomic_DNA"/>
</dbReference>
<evidence type="ECO:0000256" key="2">
    <source>
        <dbReference type="ARBA" id="ARBA00022771"/>
    </source>
</evidence>
<comment type="caution">
    <text evidence="6">The sequence shown here is derived from an EMBL/GenBank/DDBJ whole genome shotgun (WGS) entry which is preliminary data.</text>
</comment>
<dbReference type="RefSeq" id="WP_310345423.1">
    <property type="nucleotide sequence ID" value="NZ_JAVDXQ010000003.1"/>
</dbReference>
<dbReference type="PROSITE" id="PS51128">
    <property type="entry name" value="ZF_DKSA_2"/>
    <property type="match status" value="1"/>
</dbReference>
<proteinExistence type="predicted"/>
<sequence length="123" mass="13576">MSTALTPGQHALLEAELLLSRQRVQQALQAQLGDSDRVGHAAALREADGCDWPEHEADRELDQVRGEHLLAELGQIDDALMRLKRPGYGRCIDCAAAIPFDRLQHRPQALRCVACQTRSESAP</sequence>
<keyword evidence="2" id="KW-0863">Zinc-finger</keyword>
<keyword evidence="3" id="KW-0862">Zinc</keyword>
<evidence type="ECO:0000259" key="5">
    <source>
        <dbReference type="Pfam" id="PF01258"/>
    </source>
</evidence>
<evidence type="ECO:0000256" key="3">
    <source>
        <dbReference type="ARBA" id="ARBA00022833"/>
    </source>
</evidence>
<dbReference type="SUPFAM" id="SSF57716">
    <property type="entry name" value="Glucocorticoid receptor-like (DNA-binding domain)"/>
    <property type="match status" value="1"/>
</dbReference>
<keyword evidence="1" id="KW-0479">Metal-binding</keyword>
<gene>
    <name evidence="6" type="ORF">J2X16_002706</name>
</gene>